<organism evidence="2 3">
    <name type="scientific">Rhamnusium bicolor</name>
    <dbReference type="NCBI Taxonomy" id="1586634"/>
    <lineage>
        <taxon>Eukaryota</taxon>
        <taxon>Metazoa</taxon>
        <taxon>Ecdysozoa</taxon>
        <taxon>Arthropoda</taxon>
        <taxon>Hexapoda</taxon>
        <taxon>Insecta</taxon>
        <taxon>Pterygota</taxon>
        <taxon>Neoptera</taxon>
        <taxon>Endopterygota</taxon>
        <taxon>Coleoptera</taxon>
        <taxon>Polyphaga</taxon>
        <taxon>Cucujiformia</taxon>
        <taxon>Chrysomeloidea</taxon>
        <taxon>Cerambycidae</taxon>
        <taxon>Lepturinae</taxon>
        <taxon>Rhagiini</taxon>
        <taxon>Rhamnusium</taxon>
    </lineage>
</organism>
<gene>
    <name evidence="2" type="ORF">NQ314_020948</name>
</gene>
<dbReference type="EMBL" id="JANEYF010005821">
    <property type="protein sequence ID" value="KAJ8926669.1"/>
    <property type="molecule type" value="Genomic_DNA"/>
</dbReference>
<name>A0AAV8WJA2_9CUCU</name>
<protein>
    <submittedName>
        <fullName evidence="2">Uncharacterized protein</fullName>
    </submittedName>
</protein>
<evidence type="ECO:0000256" key="1">
    <source>
        <dbReference type="SAM" id="MobiDB-lite"/>
    </source>
</evidence>
<feature type="region of interest" description="Disordered" evidence="1">
    <location>
        <begin position="1"/>
        <end position="55"/>
    </location>
</feature>
<dbReference type="Proteomes" id="UP001162156">
    <property type="component" value="Unassembled WGS sequence"/>
</dbReference>
<proteinExistence type="predicted"/>
<evidence type="ECO:0000313" key="2">
    <source>
        <dbReference type="EMBL" id="KAJ8926669.1"/>
    </source>
</evidence>
<dbReference type="AlphaFoldDB" id="A0AAV8WJA2"/>
<accession>A0AAV8WJA2</accession>
<reference evidence="2" key="1">
    <citation type="journal article" date="2023" name="Insect Mol. Biol.">
        <title>Genome sequencing provides insights into the evolution of gene families encoding plant cell wall-degrading enzymes in longhorned beetles.</title>
        <authorList>
            <person name="Shin N.R."/>
            <person name="Okamura Y."/>
            <person name="Kirsch R."/>
            <person name="Pauchet Y."/>
        </authorList>
    </citation>
    <scope>NUCLEOTIDE SEQUENCE</scope>
    <source>
        <strain evidence="2">RBIC_L_NR</strain>
    </source>
</reference>
<keyword evidence="3" id="KW-1185">Reference proteome</keyword>
<comment type="caution">
    <text evidence="2">The sequence shown here is derived from an EMBL/GenBank/DDBJ whole genome shotgun (WGS) entry which is preliminary data.</text>
</comment>
<sequence>MLGNFQELMSYEAEQQKHQRLLEECISDESDENDNNYDDNEEEGEEDMSKSVKKVQIRSRNLKMLKLN</sequence>
<evidence type="ECO:0000313" key="3">
    <source>
        <dbReference type="Proteomes" id="UP001162156"/>
    </source>
</evidence>
<feature type="compositionally biased region" description="Basic and acidic residues" evidence="1">
    <location>
        <begin position="14"/>
        <end position="23"/>
    </location>
</feature>
<feature type="compositionally biased region" description="Acidic residues" evidence="1">
    <location>
        <begin position="25"/>
        <end position="46"/>
    </location>
</feature>